<dbReference type="RefSeq" id="WP_069698091.1">
    <property type="nucleotide sequence ID" value="NZ_JAGGMA010000002.1"/>
</dbReference>
<name>A0A1E5KZ24_9ENTE</name>
<dbReference type="SUPFAM" id="SSF116922">
    <property type="entry name" value="YugE-like"/>
    <property type="match status" value="1"/>
</dbReference>
<evidence type="ECO:0000313" key="2">
    <source>
        <dbReference type="Proteomes" id="UP000095256"/>
    </source>
</evidence>
<evidence type="ECO:0008006" key="3">
    <source>
        <dbReference type="Google" id="ProtNLM"/>
    </source>
</evidence>
<gene>
    <name evidence="1" type="ORF">BCR26_02385</name>
</gene>
<dbReference type="AlphaFoldDB" id="A0A1E5KZ24"/>
<keyword evidence="2" id="KW-1185">Reference proteome</keyword>
<sequence length="82" mass="9717">MNEKIEKIINDWDPIDLFPMAPRDEYSQEINKIVSILELNKNIDFRELALNIKTIFENSFGEEMLFKNNEDEVAKKILESIK</sequence>
<dbReference type="Proteomes" id="UP000095256">
    <property type="component" value="Unassembled WGS sequence"/>
</dbReference>
<comment type="caution">
    <text evidence="1">The sequence shown here is derived from an EMBL/GenBank/DDBJ whole genome shotgun (WGS) entry which is preliminary data.</text>
</comment>
<dbReference type="STRING" id="762845.BCR26_02385"/>
<dbReference type="InterPro" id="IPR023162">
    <property type="entry name" value="Apc36109-like_dom_sf"/>
</dbReference>
<organism evidence="1 2">
    <name type="scientific">Enterococcus rivorum</name>
    <dbReference type="NCBI Taxonomy" id="762845"/>
    <lineage>
        <taxon>Bacteria</taxon>
        <taxon>Bacillati</taxon>
        <taxon>Bacillota</taxon>
        <taxon>Bacilli</taxon>
        <taxon>Lactobacillales</taxon>
        <taxon>Enterococcaceae</taxon>
        <taxon>Enterococcus</taxon>
    </lineage>
</organism>
<dbReference type="Gene3D" id="1.10.340.20">
    <property type="entry name" value="Apc36109-like domain"/>
    <property type="match status" value="1"/>
</dbReference>
<proteinExistence type="predicted"/>
<evidence type="ECO:0000313" key="1">
    <source>
        <dbReference type="EMBL" id="OEH83136.1"/>
    </source>
</evidence>
<reference evidence="1 2" key="1">
    <citation type="submission" date="2016-09" db="EMBL/GenBank/DDBJ databases">
        <authorList>
            <person name="Capua I."/>
            <person name="De Benedictis P."/>
            <person name="Joannis T."/>
            <person name="Lombin L.H."/>
            <person name="Cattoli G."/>
        </authorList>
    </citation>
    <scope>NUCLEOTIDE SEQUENCE [LARGE SCALE GENOMIC DNA]</scope>
    <source>
        <strain evidence="1 2">LMG 25899</strain>
    </source>
</reference>
<dbReference type="InterPro" id="IPR015053">
    <property type="entry name" value="DUF1871"/>
</dbReference>
<dbReference type="Pfam" id="PF08958">
    <property type="entry name" value="DUF1871"/>
    <property type="match status" value="1"/>
</dbReference>
<dbReference type="OrthoDB" id="2665787at2"/>
<protein>
    <recommendedName>
        <fullName evidence="3">DUF1871 domain-containing protein</fullName>
    </recommendedName>
</protein>
<accession>A0A1E5KZ24</accession>
<dbReference type="EMBL" id="MIEK01000012">
    <property type="protein sequence ID" value="OEH83136.1"/>
    <property type="molecule type" value="Genomic_DNA"/>
</dbReference>